<keyword evidence="5 7" id="KW-0496">Mitochondrion</keyword>
<keyword evidence="1 7" id="KW-0540">Nuclease</keyword>
<dbReference type="EC" id="3.1.-.-" evidence="7"/>
<dbReference type="FunFam" id="3.90.320.10:FF:000005">
    <property type="entry name" value="Mitochondrial genome maintenance exonuclease 1"/>
    <property type="match status" value="1"/>
</dbReference>
<dbReference type="GO" id="GO:0006264">
    <property type="term" value="P:mitochondrial DNA replication"/>
    <property type="evidence" value="ECO:0007669"/>
    <property type="project" value="TreeGrafter"/>
</dbReference>
<keyword evidence="2" id="KW-0227">DNA damage</keyword>
<reference evidence="10" key="1">
    <citation type="submission" date="2015-09" db="EMBL/GenBank/DDBJ databases">
        <authorList>
            <person name="Sai Rama Sridatta P."/>
        </authorList>
    </citation>
    <scope>NUCLEOTIDE SEQUENCE [LARGE SCALE GENOMIC DNA]</scope>
</reference>
<keyword evidence="3 7" id="KW-0378">Hydrolase</keyword>
<dbReference type="Gene3D" id="3.90.320.10">
    <property type="match status" value="1"/>
</dbReference>
<evidence type="ECO:0000256" key="6">
    <source>
        <dbReference type="ARBA" id="ARBA00023204"/>
    </source>
</evidence>
<dbReference type="InterPro" id="IPR038726">
    <property type="entry name" value="PDDEXK_AddAB-type"/>
</dbReference>
<dbReference type="GO" id="GO:0043504">
    <property type="term" value="P:mitochondrial DNA repair"/>
    <property type="evidence" value="ECO:0007669"/>
    <property type="project" value="UniProtKB-UniRule"/>
</dbReference>
<evidence type="ECO:0000256" key="7">
    <source>
        <dbReference type="HAMAP-Rule" id="MF_03030"/>
    </source>
</evidence>
<feature type="domain" description="PD-(D/E)XK endonuclease-like" evidence="8">
    <location>
        <begin position="261"/>
        <end position="357"/>
    </location>
</feature>
<comment type="function">
    <text evidence="7">Metal-dependent single-stranded DNA (ssDNA) exonuclease involved in mitochondrial genome maintenance. Has preference for 5'-3' exonuclease activity. Necessary for maintenance of proper 7S DNA levels. Probably involved in mitochondrial DNA (mtDNA) repair.</text>
</comment>
<dbReference type="STRING" id="8187.ENSLCAP00010005184"/>
<dbReference type="Ensembl" id="ENSLCAT00010005315.1">
    <property type="protein sequence ID" value="ENSLCAP00010005184.1"/>
    <property type="gene ID" value="ENSLCAG00010002625.1"/>
</dbReference>
<reference evidence="11" key="2">
    <citation type="submission" date="2025-04" db="UniProtKB">
        <authorList>
            <consortium name="RefSeq"/>
        </authorList>
    </citation>
    <scope>IDENTIFICATION</scope>
    <source>
        <tissue evidence="11">Brain</tissue>
    </source>
</reference>
<evidence type="ECO:0000256" key="3">
    <source>
        <dbReference type="ARBA" id="ARBA00022801"/>
    </source>
</evidence>
<proteinExistence type="inferred from homology"/>
<dbReference type="RefSeq" id="XP_018522553.1">
    <property type="nucleotide sequence ID" value="XM_018667037.2"/>
</dbReference>
<keyword evidence="10" id="KW-1185">Reference proteome</keyword>
<dbReference type="HAMAP" id="MF_03030">
    <property type="entry name" value="MGME1"/>
    <property type="match status" value="1"/>
</dbReference>
<dbReference type="GO" id="GO:0008297">
    <property type="term" value="F:single-stranded DNA exodeoxyribonuclease activity"/>
    <property type="evidence" value="ECO:0007669"/>
    <property type="project" value="UniProtKB-UniRule"/>
</dbReference>
<dbReference type="GeneTree" id="ENSGT00390000003349"/>
<dbReference type="Proteomes" id="UP000314980">
    <property type="component" value="Unassembled WGS sequence"/>
</dbReference>
<dbReference type="AlphaFoldDB" id="A0A4W6C0R0"/>
<dbReference type="Proteomes" id="UP000694890">
    <property type="component" value="Linkage group LG16_LG22"/>
</dbReference>
<comment type="similarity">
    <text evidence="7">Belongs to the MGME1 family.</text>
</comment>
<evidence type="ECO:0000313" key="10">
    <source>
        <dbReference type="Proteomes" id="UP000314980"/>
    </source>
</evidence>
<evidence type="ECO:0000256" key="5">
    <source>
        <dbReference type="ARBA" id="ARBA00023128"/>
    </source>
</evidence>
<gene>
    <name evidence="7 9" type="primary">MGME1</name>
    <name evidence="11" type="synonym">mgme1</name>
</gene>
<dbReference type="InterPro" id="IPR011604">
    <property type="entry name" value="PDDEXK-like_dom_sf"/>
</dbReference>
<dbReference type="PANTHER" id="PTHR31340:SF3">
    <property type="entry name" value="MITOCHONDRIAL GENOME MAINTENANCE EXONUCLEASE 1"/>
    <property type="match status" value="1"/>
</dbReference>
<dbReference type="OrthoDB" id="5777131at2759"/>
<dbReference type="KEGG" id="lcf:108877102"/>
<feature type="active site" evidence="7">
    <location>
        <position position="310"/>
    </location>
</feature>
<comment type="subcellular location">
    <subcellularLocation>
        <location evidence="7">Mitochondrion</location>
    </subcellularLocation>
</comment>
<dbReference type="Pfam" id="PF12705">
    <property type="entry name" value="PDDEXK_1"/>
    <property type="match status" value="1"/>
</dbReference>
<evidence type="ECO:0000313" key="11">
    <source>
        <dbReference type="RefSeq" id="XP_018522553.1"/>
    </source>
</evidence>
<organism evidence="9 10">
    <name type="scientific">Lates calcarifer</name>
    <name type="common">Barramundi</name>
    <name type="synonym">Holocentrus calcarifer</name>
    <dbReference type="NCBI Taxonomy" id="8187"/>
    <lineage>
        <taxon>Eukaryota</taxon>
        <taxon>Metazoa</taxon>
        <taxon>Chordata</taxon>
        <taxon>Craniata</taxon>
        <taxon>Vertebrata</taxon>
        <taxon>Euteleostomi</taxon>
        <taxon>Actinopterygii</taxon>
        <taxon>Neopterygii</taxon>
        <taxon>Teleostei</taxon>
        <taxon>Neoteleostei</taxon>
        <taxon>Acanthomorphata</taxon>
        <taxon>Carangaria</taxon>
        <taxon>Carangaria incertae sedis</taxon>
        <taxon>Centropomidae</taxon>
        <taxon>Lates</taxon>
    </lineage>
</organism>
<evidence type="ECO:0000256" key="1">
    <source>
        <dbReference type="ARBA" id="ARBA00022722"/>
    </source>
</evidence>
<dbReference type="InParanoid" id="A0A4W6C0R0"/>
<protein>
    <recommendedName>
        <fullName evidence="7">Mitochondrial genome maintenance exonuclease 1</fullName>
        <ecNumber evidence="7">3.1.-.-</ecNumber>
    </recommendedName>
</protein>
<evidence type="ECO:0000259" key="8">
    <source>
        <dbReference type="Pfam" id="PF12705"/>
    </source>
</evidence>
<reference evidence="9" key="3">
    <citation type="submission" date="2025-05" db="UniProtKB">
        <authorList>
            <consortium name="Ensembl"/>
        </authorList>
    </citation>
    <scope>IDENTIFICATION</scope>
</reference>
<dbReference type="GeneID" id="108877102"/>
<feature type="active site" evidence="7">
    <location>
        <position position="312"/>
    </location>
</feature>
<dbReference type="PANTHER" id="PTHR31340">
    <property type="entry name" value="MITOCHONDRIAL GENOME MAINTENANCE EXONUCLEASE 1"/>
    <property type="match status" value="1"/>
</dbReference>
<evidence type="ECO:0000256" key="2">
    <source>
        <dbReference type="ARBA" id="ARBA00022763"/>
    </source>
</evidence>
<evidence type="ECO:0000313" key="9">
    <source>
        <dbReference type="Ensembl" id="ENSLCAP00010005184.1"/>
    </source>
</evidence>
<keyword evidence="4 7" id="KW-0269">Exonuclease</keyword>
<keyword evidence="6" id="KW-0234">DNA repair</keyword>
<accession>A0A4W6C0R0</accession>
<dbReference type="CTD" id="92667"/>
<dbReference type="GO" id="GO:0005739">
    <property type="term" value="C:mitochondrion"/>
    <property type="evidence" value="ECO:0007669"/>
    <property type="project" value="UniProtKB-SubCell"/>
</dbReference>
<sequence length="403" mass="45854">MPTRMYFNDTLHLMGNVVYTISNAVVNRHTELQFPATEVCATEEAHRSETLDEFGTSRVSAGGVMVPQCIPLPVRNFSACHCLSSPKRRSPYSVEDSERYSSLVKSVISNRVSAQTPESLQAEDEHIYGRIVKAQTPSTRPEMREPRSLHPFLHSEKTLETEEPESGPPARIVLERGQGRSSVPSVTRILQQTLSPEQIFYLERWKRKMIAELGEDGFKEYCQNLFRQGHCFHSAVEDILTSGEKWKNEHPSETKEYPPEIQGYMESISHILEDVSAVRATESTVQHNTLNYLGIVDCVARYRGVLCVIDWKTSEKPKPFLSNTYDNPIQVAAYAGALNSDYNYKYQVENGLIVVAYKDGSPAHAHQLKSELMLEYWKTWLLRLEVFTEQRSSHASSAFSEKR</sequence>
<name>A0A4W6C0R0_LATCA</name>
<feature type="active site" evidence="7">
    <location>
        <position position="297"/>
    </location>
</feature>
<evidence type="ECO:0000256" key="4">
    <source>
        <dbReference type="ARBA" id="ARBA00022839"/>
    </source>
</evidence>